<keyword evidence="2" id="KW-0238">DNA-binding</keyword>
<dbReference type="PANTHER" id="PTHR43537:SF24">
    <property type="entry name" value="GLUCONATE OPERON TRANSCRIPTIONAL REPRESSOR"/>
    <property type="match status" value="1"/>
</dbReference>
<evidence type="ECO:0000256" key="3">
    <source>
        <dbReference type="ARBA" id="ARBA00023163"/>
    </source>
</evidence>
<dbReference type="SUPFAM" id="SSF48008">
    <property type="entry name" value="GntR ligand-binding domain-like"/>
    <property type="match status" value="1"/>
</dbReference>
<dbReference type="RefSeq" id="WP_085886092.1">
    <property type="nucleotide sequence ID" value="NZ_FWFN01000001.1"/>
</dbReference>
<dbReference type="EMBL" id="FWFN01000001">
    <property type="protein sequence ID" value="SLN11606.1"/>
    <property type="molecule type" value="Genomic_DNA"/>
</dbReference>
<sequence length="209" mass="23165">MSKSDTIVSADVTERLRNDILLGALRPGEWLRQIDLQDRYKCTRASARSALATLAAGQMVEHVPNRGFRVVQPSAEVRAEITEVRLLLELPAAEAIIATATAQDVARIQEAAEAFDAGVDQVTYPEMRALNHAFHRALVAPLANGLLADTINDLRERDLPGDWSSWSVGANVRRSSQDHLDMARAVASRDVEALRQLIRQHLTRWQDPS</sequence>
<dbReference type="Gene3D" id="1.10.10.10">
    <property type="entry name" value="Winged helix-like DNA-binding domain superfamily/Winged helix DNA-binding domain"/>
    <property type="match status" value="1"/>
</dbReference>
<dbReference type="SMART" id="SM00895">
    <property type="entry name" value="FCD"/>
    <property type="match status" value="1"/>
</dbReference>
<dbReference type="SMART" id="SM00345">
    <property type="entry name" value="HTH_GNTR"/>
    <property type="match status" value="1"/>
</dbReference>
<dbReference type="InterPro" id="IPR036390">
    <property type="entry name" value="WH_DNA-bd_sf"/>
</dbReference>
<evidence type="ECO:0000313" key="5">
    <source>
        <dbReference type="EMBL" id="SLN11606.1"/>
    </source>
</evidence>
<accession>A0A1X6Y6D9</accession>
<evidence type="ECO:0000256" key="2">
    <source>
        <dbReference type="ARBA" id="ARBA00023125"/>
    </source>
</evidence>
<dbReference type="PANTHER" id="PTHR43537">
    <property type="entry name" value="TRANSCRIPTIONAL REGULATOR, GNTR FAMILY"/>
    <property type="match status" value="1"/>
</dbReference>
<dbReference type="Pfam" id="PF07729">
    <property type="entry name" value="FCD"/>
    <property type="match status" value="1"/>
</dbReference>
<evidence type="ECO:0000256" key="1">
    <source>
        <dbReference type="ARBA" id="ARBA00023015"/>
    </source>
</evidence>
<protein>
    <submittedName>
        <fullName evidence="5">HTH-type transcriptional repressor CsiR</fullName>
    </submittedName>
</protein>
<dbReference type="OrthoDB" id="7834120at2"/>
<gene>
    <name evidence="5" type="primary">csiR_1</name>
    <name evidence="5" type="ORF">PSM7751_00155</name>
</gene>
<evidence type="ECO:0000313" key="6">
    <source>
        <dbReference type="Proteomes" id="UP000193963"/>
    </source>
</evidence>
<dbReference type="Gene3D" id="1.20.120.530">
    <property type="entry name" value="GntR ligand-binding domain-like"/>
    <property type="match status" value="1"/>
</dbReference>
<dbReference type="GO" id="GO:0003700">
    <property type="term" value="F:DNA-binding transcription factor activity"/>
    <property type="evidence" value="ECO:0007669"/>
    <property type="project" value="InterPro"/>
</dbReference>
<dbReference type="Pfam" id="PF00392">
    <property type="entry name" value="GntR"/>
    <property type="match status" value="1"/>
</dbReference>
<dbReference type="InterPro" id="IPR011711">
    <property type="entry name" value="GntR_C"/>
</dbReference>
<feature type="domain" description="HTH gntR-type" evidence="4">
    <location>
        <begin position="6"/>
        <end position="73"/>
    </location>
</feature>
<reference evidence="5 6" key="1">
    <citation type="submission" date="2017-03" db="EMBL/GenBank/DDBJ databases">
        <authorList>
            <person name="Afonso C.L."/>
            <person name="Miller P.J."/>
            <person name="Scott M.A."/>
            <person name="Spackman E."/>
            <person name="Goraichik I."/>
            <person name="Dimitrov K.M."/>
            <person name="Suarez D.L."/>
            <person name="Swayne D.E."/>
        </authorList>
    </citation>
    <scope>NUCLEOTIDE SEQUENCE [LARGE SCALE GENOMIC DNA]</scope>
    <source>
        <strain evidence="5 6">CECT 7751</strain>
    </source>
</reference>
<proteinExistence type="predicted"/>
<dbReference type="AlphaFoldDB" id="A0A1X6Y6D9"/>
<dbReference type="Proteomes" id="UP000193963">
    <property type="component" value="Unassembled WGS sequence"/>
</dbReference>
<keyword evidence="6" id="KW-1185">Reference proteome</keyword>
<evidence type="ECO:0000259" key="4">
    <source>
        <dbReference type="PROSITE" id="PS50949"/>
    </source>
</evidence>
<dbReference type="SUPFAM" id="SSF46785">
    <property type="entry name" value="Winged helix' DNA-binding domain"/>
    <property type="match status" value="1"/>
</dbReference>
<dbReference type="GO" id="GO:0003677">
    <property type="term" value="F:DNA binding"/>
    <property type="evidence" value="ECO:0007669"/>
    <property type="project" value="UniProtKB-KW"/>
</dbReference>
<name>A0A1X6Y6D9_9RHOB</name>
<organism evidence="5 6">
    <name type="scientific">Pseudooceanicola marinus</name>
    <dbReference type="NCBI Taxonomy" id="396013"/>
    <lineage>
        <taxon>Bacteria</taxon>
        <taxon>Pseudomonadati</taxon>
        <taxon>Pseudomonadota</taxon>
        <taxon>Alphaproteobacteria</taxon>
        <taxon>Rhodobacterales</taxon>
        <taxon>Paracoccaceae</taxon>
        <taxon>Pseudooceanicola</taxon>
    </lineage>
</organism>
<dbReference type="InterPro" id="IPR000524">
    <property type="entry name" value="Tscrpt_reg_HTH_GntR"/>
</dbReference>
<dbReference type="PROSITE" id="PS50949">
    <property type="entry name" value="HTH_GNTR"/>
    <property type="match status" value="1"/>
</dbReference>
<dbReference type="InterPro" id="IPR036388">
    <property type="entry name" value="WH-like_DNA-bd_sf"/>
</dbReference>
<keyword evidence="1" id="KW-0805">Transcription regulation</keyword>
<keyword evidence="3" id="KW-0804">Transcription</keyword>
<dbReference type="InterPro" id="IPR008920">
    <property type="entry name" value="TF_FadR/GntR_C"/>
</dbReference>